<evidence type="ECO:0000313" key="1">
    <source>
        <dbReference type="EMBL" id="KAI9910834.1"/>
    </source>
</evidence>
<keyword evidence="2" id="KW-1185">Reference proteome</keyword>
<name>A0ACC0VY97_9STRA</name>
<comment type="caution">
    <text evidence="1">The sequence shown here is derived from an EMBL/GenBank/DDBJ whole genome shotgun (WGS) entry which is preliminary data.</text>
</comment>
<gene>
    <name evidence="1" type="ORF">PsorP6_010545</name>
</gene>
<dbReference type="EMBL" id="CM047585">
    <property type="protein sequence ID" value="KAI9910834.1"/>
    <property type="molecule type" value="Genomic_DNA"/>
</dbReference>
<accession>A0ACC0VY97</accession>
<proteinExistence type="predicted"/>
<reference evidence="1 2" key="1">
    <citation type="journal article" date="2022" name="bioRxiv">
        <title>The genome of the oomycete Peronosclerospora sorghi, a cosmopolitan pathogen of maize and sorghum, is inflated with dispersed pseudogenes.</title>
        <authorList>
            <person name="Fletcher K."/>
            <person name="Martin F."/>
            <person name="Isakeit T."/>
            <person name="Cavanaugh K."/>
            <person name="Magill C."/>
            <person name="Michelmore R."/>
        </authorList>
    </citation>
    <scope>NUCLEOTIDE SEQUENCE [LARGE SCALE GENOMIC DNA]</scope>
    <source>
        <strain evidence="1">P6</strain>
    </source>
</reference>
<sequence length="109" mass="12784">MTLVHDENNASIRFYDEGSRETPWTPKSLVRAKTAMIYKQTINDTLLVLERNLFFLRGWVPYFVSLQEHSLLLFASCEQWEQGRKSDKVNLHVSVEENLSHHCPMFSLI</sequence>
<organism evidence="1 2">
    <name type="scientific">Peronosclerospora sorghi</name>
    <dbReference type="NCBI Taxonomy" id="230839"/>
    <lineage>
        <taxon>Eukaryota</taxon>
        <taxon>Sar</taxon>
        <taxon>Stramenopiles</taxon>
        <taxon>Oomycota</taxon>
        <taxon>Peronosporomycetes</taxon>
        <taxon>Peronosporales</taxon>
        <taxon>Peronosporaceae</taxon>
        <taxon>Peronosclerospora</taxon>
    </lineage>
</organism>
<protein>
    <submittedName>
        <fullName evidence="1">Uncharacterized protein</fullName>
    </submittedName>
</protein>
<dbReference type="Proteomes" id="UP001163321">
    <property type="component" value="Chromosome 6"/>
</dbReference>
<evidence type="ECO:0000313" key="2">
    <source>
        <dbReference type="Proteomes" id="UP001163321"/>
    </source>
</evidence>